<dbReference type="Proteomes" id="UP000006078">
    <property type="component" value="Unassembled WGS sequence"/>
</dbReference>
<evidence type="ECO:0000259" key="1">
    <source>
        <dbReference type="Pfam" id="PF03772"/>
    </source>
</evidence>
<dbReference type="EMBL" id="AHAE01000028">
    <property type="protein sequence ID" value="EJZ82577.1"/>
    <property type="molecule type" value="Genomic_DNA"/>
</dbReference>
<accession>K0YGD7</accession>
<evidence type="ECO:0000313" key="3">
    <source>
        <dbReference type="Proteomes" id="UP000006078"/>
    </source>
</evidence>
<name>K0YGD7_9CORY</name>
<dbReference type="AlphaFoldDB" id="K0YGD7"/>
<evidence type="ECO:0000313" key="2">
    <source>
        <dbReference type="EMBL" id="EJZ82577.1"/>
    </source>
</evidence>
<dbReference type="OrthoDB" id="7177610at2"/>
<dbReference type="eggNOG" id="COG0658">
    <property type="taxonomic scope" value="Bacteria"/>
</dbReference>
<feature type="domain" description="ComEC/Rec2-related protein" evidence="1">
    <location>
        <begin position="64"/>
        <end position="100"/>
    </location>
</feature>
<protein>
    <recommendedName>
        <fullName evidence="1">ComEC/Rec2-related protein domain-containing protein</fullName>
    </recommendedName>
</protein>
<dbReference type="HOGENOM" id="CLU_2304820_0_0_11"/>
<organism evidence="2 3">
    <name type="scientific">Corynebacterium otitidis ATCC 51513</name>
    <dbReference type="NCBI Taxonomy" id="883169"/>
    <lineage>
        <taxon>Bacteria</taxon>
        <taxon>Bacillati</taxon>
        <taxon>Actinomycetota</taxon>
        <taxon>Actinomycetes</taxon>
        <taxon>Mycobacteriales</taxon>
        <taxon>Corynebacteriaceae</taxon>
        <taxon>Corynebacterium</taxon>
    </lineage>
</organism>
<gene>
    <name evidence="2" type="ORF">HMPREF9719_00484</name>
</gene>
<dbReference type="Pfam" id="PF03772">
    <property type="entry name" value="Competence"/>
    <property type="match status" value="1"/>
</dbReference>
<keyword evidence="3" id="KW-1185">Reference proteome</keyword>
<reference evidence="2 3" key="1">
    <citation type="submission" date="2012-08" db="EMBL/GenBank/DDBJ databases">
        <title>The Genome Sequence of Turicella otitidis ATCC 51513.</title>
        <authorList>
            <consortium name="The Broad Institute Genome Sequencing Platform"/>
            <person name="Earl A."/>
            <person name="Ward D."/>
            <person name="Feldgarden M."/>
            <person name="Gevers D."/>
            <person name="Huys G."/>
            <person name="Walker B."/>
            <person name="Young S.K."/>
            <person name="Zeng Q."/>
            <person name="Gargeya S."/>
            <person name="Fitzgerald M."/>
            <person name="Haas B."/>
            <person name="Abouelleil A."/>
            <person name="Alvarado L."/>
            <person name="Arachchi H.M."/>
            <person name="Berlin A.M."/>
            <person name="Chapman S.B."/>
            <person name="Goldberg J."/>
            <person name="Griggs A."/>
            <person name="Gujja S."/>
            <person name="Hansen M."/>
            <person name="Howarth C."/>
            <person name="Imamovic A."/>
            <person name="Larimer J."/>
            <person name="McCowen C."/>
            <person name="Montmayeur A."/>
            <person name="Murphy C."/>
            <person name="Neiman D."/>
            <person name="Pearson M."/>
            <person name="Priest M."/>
            <person name="Roberts A."/>
            <person name="Saif S."/>
            <person name="Shea T."/>
            <person name="Sisk P."/>
            <person name="Sykes S."/>
            <person name="Wortman J."/>
            <person name="Nusbaum C."/>
            <person name="Birren B."/>
        </authorList>
    </citation>
    <scope>NUCLEOTIDE SEQUENCE [LARGE SCALE GENOMIC DNA]</scope>
    <source>
        <strain evidence="2 3">ATCC 51513</strain>
    </source>
</reference>
<proteinExistence type="predicted"/>
<comment type="caution">
    <text evidence="2">The sequence shown here is derived from an EMBL/GenBank/DDBJ whole genome shotgun (WGS) entry which is preliminary data.</text>
</comment>
<dbReference type="InterPro" id="IPR004477">
    <property type="entry name" value="ComEC_N"/>
</dbReference>
<dbReference type="PATRIC" id="fig|883169.3.peg.455"/>
<sequence>MAGRLLAVAAPAAWAVALAAILSWSTEHPLLRAAPLAAWVRGRLRGAVERAVGERSQGLIPGVVLGDTSLQDAVEQQAYVDSGLSHLSAVSGANIALVAG</sequence>